<dbReference type="PROSITE" id="PS00061">
    <property type="entry name" value="ADH_SHORT"/>
    <property type="match status" value="1"/>
</dbReference>
<name>A0ABV8YQW7_9ACTN</name>
<evidence type="ECO:0000256" key="3">
    <source>
        <dbReference type="RuleBase" id="RU000363"/>
    </source>
</evidence>
<dbReference type="Gene3D" id="3.40.50.720">
    <property type="entry name" value="NAD(P)-binding Rossmann-like Domain"/>
    <property type="match status" value="1"/>
</dbReference>
<dbReference type="PRINTS" id="PR00081">
    <property type="entry name" value="GDHRDH"/>
</dbReference>
<accession>A0ABV8YQW7</accession>
<dbReference type="InterPro" id="IPR057326">
    <property type="entry name" value="KR_dom"/>
</dbReference>
<dbReference type="Proteomes" id="UP001596012">
    <property type="component" value="Unassembled WGS sequence"/>
</dbReference>
<protein>
    <submittedName>
        <fullName evidence="6">SDR family NAD(P)-dependent oxidoreductase</fullName>
        <ecNumber evidence="6">1.-.-.-</ecNumber>
    </submittedName>
</protein>
<dbReference type="InterPro" id="IPR036291">
    <property type="entry name" value="NAD(P)-bd_dom_sf"/>
</dbReference>
<evidence type="ECO:0000313" key="7">
    <source>
        <dbReference type="Proteomes" id="UP001596012"/>
    </source>
</evidence>
<organism evidence="6 7">
    <name type="scientific">Streptomyces xiangluensis</name>
    <dbReference type="NCBI Taxonomy" id="2665720"/>
    <lineage>
        <taxon>Bacteria</taxon>
        <taxon>Bacillati</taxon>
        <taxon>Actinomycetota</taxon>
        <taxon>Actinomycetes</taxon>
        <taxon>Kitasatosporales</taxon>
        <taxon>Streptomycetaceae</taxon>
        <taxon>Streptomyces</taxon>
    </lineage>
</organism>
<feature type="domain" description="Ketoreductase" evidence="5">
    <location>
        <begin position="39"/>
        <end position="226"/>
    </location>
</feature>
<dbReference type="InterPro" id="IPR020904">
    <property type="entry name" value="Sc_DH/Rdtase_CS"/>
</dbReference>
<dbReference type="Pfam" id="PF00106">
    <property type="entry name" value="adh_short"/>
    <property type="match status" value="1"/>
</dbReference>
<dbReference type="RefSeq" id="WP_386345075.1">
    <property type="nucleotide sequence ID" value="NZ_JBHSFG010000041.1"/>
</dbReference>
<gene>
    <name evidence="6" type="ORF">ACFPH6_24425</name>
</gene>
<evidence type="ECO:0000256" key="1">
    <source>
        <dbReference type="ARBA" id="ARBA00006484"/>
    </source>
</evidence>
<dbReference type="PANTHER" id="PTHR44196:SF1">
    <property type="entry name" value="DEHYDROGENASE_REDUCTASE SDR FAMILY MEMBER 7B"/>
    <property type="match status" value="1"/>
</dbReference>
<feature type="region of interest" description="Disordered" evidence="4">
    <location>
        <begin position="1"/>
        <end position="36"/>
    </location>
</feature>
<dbReference type="SUPFAM" id="SSF51735">
    <property type="entry name" value="NAD(P)-binding Rossmann-fold domains"/>
    <property type="match status" value="1"/>
</dbReference>
<dbReference type="InterPro" id="IPR002347">
    <property type="entry name" value="SDR_fam"/>
</dbReference>
<dbReference type="SMART" id="SM00822">
    <property type="entry name" value="PKS_KR"/>
    <property type="match status" value="1"/>
</dbReference>
<dbReference type="PANTHER" id="PTHR44196">
    <property type="entry name" value="DEHYDROGENASE/REDUCTASE SDR FAMILY MEMBER 7B"/>
    <property type="match status" value="1"/>
</dbReference>
<comment type="caution">
    <text evidence="6">The sequence shown here is derived from an EMBL/GenBank/DDBJ whole genome shotgun (WGS) entry which is preliminary data.</text>
</comment>
<feature type="compositionally biased region" description="Polar residues" evidence="4">
    <location>
        <begin position="1"/>
        <end position="11"/>
    </location>
</feature>
<evidence type="ECO:0000256" key="2">
    <source>
        <dbReference type="ARBA" id="ARBA00023002"/>
    </source>
</evidence>
<comment type="similarity">
    <text evidence="1 3">Belongs to the short-chain dehydrogenases/reductases (SDR) family.</text>
</comment>
<dbReference type="EC" id="1.-.-.-" evidence="6"/>
<sequence length="291" mass="30528">MPHNSSPTGSEATAPIGTTAGTDTDTHPHLADASAPRTSVALVTGASSGIGAAVARRLAAEGNWHLVLNGRDRTRLERVAQDLDQSANDTSAAAFPTDLAEPGADRRLAEYVLDSAGRVDLLVAGAGIGWAGPFATMPPRAIDEVFSVDVLAPVHLVRLLLPGMVSQGTGRVVLIGSVAGCLGVRGEAVYSAAKAALGTFAEALRYELRGTGVGISHVMPGVVDTPFFERRGVPYVRSRPRPVPAERVAEAVWQAITHNRDEVYVPGWLRLPGRLHGAAPALYRRLAARFG</sequence>
<keyword evidence="7" id="KW-1185">Reference proteome</keyword>
<evidence type="ECO:0000259" key="5">
    <source>
        <dbReference type="SMART" id="SM00822"/>
    </source>
</evidence>
<dbReference type="CDD" id="cd05233">
    <property type="entry name" value="SDR_c"/>
    <property type="match status" value="1"/>
</dbReference>
<dbReference type="GO" id="GO:0016491">
    <property type="term" value="F:oxidoreductase activity"/>
    <property type="evidence" value="ECO:0007669"/>
    <property type="project" value="UniProtKB-KW"/>
</dbReference>
<reference evidence="7" key="1">
    <citation type="journal article" date="2019" name="Int. J. Syst. Evol. Microbiol.">
        <title>The Global Catalogue of Microorganisms (GCM) 10K type strain sequencing project: providing services to taxonomists for standard genome sequencing and annotation.</title>
        <authorList>
            <consortium name="The Broad Institute Genomics Platform"/>
            <consortium name="The Broad Institute Genome Sequencing Center for Infectious Disease"/>
            <person name="Wu L."/>
            <person name="Ma J."/>
        </authorList>
    </citation>
    <scope>NUCLEOTIDE SEQUENCE [LARGE SCALE GENOMIC DNA]</scope>
    <source>
        <strain evidence="7">DT43</strain>
    </source>
</reference>
<dbReference type="EMBL" id="JBHSFG010000041">
    <property type="protein sequence ID" value="MFC4467637.1"/>
    <property type="molecule type" value="Genomic_DNA"/>
</dbReference>
<evidence type="ECO:0000256" key="4">
    <source>
        <dbReference type="SAM" id="MobiDB-lite"/>
    </source>
</evidence>
<proteinExistence type="inferred from homology"/>
<dbReference type="PRINTS" id="PR00080">
    <property type="entry name" value="SDRFAMILY"/>
</dbReference>
<keyword evidence="2 6" id="KW-0560">Oxidoreductase</keyword>
<evidence type="ECO:0000313" key="6">
    <source>
        <dbReference type="EMBL" id="MFC4467637.1"/>
    </source>
</evidence>